<dbReference type="AlphaFoldDB" id="A0A955RRW2"/>
<dbReference type="EMBL" id="JAGQKZ010000012">
    <property type="protein sequence ID" value="MCA9391960.1"/>
    <property type="molecule type" value="Genomic_DNA"/>
</dbReference>
<evidence type="ECO:0000256" key="1">
    <source>
        <dbReference type="SAM" id="MobiDB-lite"/>
    </source>
</evidence>
<sequence>MGRRSGGGFVVGAAIGALLGVAGGILFAPKKGEETRKELKDKFDEYSDMAGTKVQEIQQKGKDVADSAVKAGNDLKDKADAKLGEMTDAVSKLKPSEDGKGKTSKAKKKRFFKGV</sequence>
<dbReference type="Pfam" id="PF12732">
    <property type="entry name" value="YtxH"/>
    <property type="match status" value="1"/>
</dbReference>
<feature type="compositionally biased region" description="Basic residues" evidence="1">
    <location>
        <begin position="102"/>
        <end position="115"/>
    </location>
</feature>
<organism evidence="3 4">
    <name type="scientific">candidate division WWE3 bacterium</name>
    <dbReference type="NCBI Taxonomy" id="2053526"/>
    <lineage>
        <taxon>Bacteria</taxon>
        <taxon>Katanobacteria</taxon>
    </lineage>
</organism>
<dbReference type="InterPro" id="IPR052928">
    <property type="entry name" value="Desiccation-related_membrane"/>
</dbReference>
<evidence type="ECO:0000313" key="3">
    <source>
        <dbReference type="EMBL" id="MCA9391960.1"/>
    </source>
</evidence>
<name>A0A955RRW2_UNCKA</name>
<reference evidence="3" key="1">
    <citation type="submission" date="2020-04" db="EMBL/GenBank/DDBJ databases">
        <authorList>
            <person name="Zhang T."/>
        </authorList>
    </citation>
    <scope>NUCLEOTIDE SEQUENCE</scope>
    <source>
        <strain evidence="3">HKST-UBA03</strain>
    </source>
</reference>
<proteinExistence type="predicted"/>
<dbReference type="PANTHER" id="PTHR35792">
    <property type="entry name" value="GENERAL STRESS PROTEIN"/>
    <property type="match status" value="1"/>
</dbReference>
<dbReference type="InterPro" id="IPR024623">
    <property type="entry name" value="YtxH"/>
</dbReference>
<feature type="transmembrane region" description="Helical" evidence="2">
    <location>
        <begin position="6"/>
        <end position="28"/>
    </location>
</feature>
<gene>
    <name evidence="3" type="ORF">KC614_02020</name>
</gene>
<keyword evidence="2" id="KW-1133">Transmembrane helix</keyword>
<evidence type="ECO:0000313" key="4">
    <source>
        <dbReference type="Proteomes" id="UP000751518"/>
    </source>
</evidence>
<evidence type="ECO:0000256" key="2">
    <source>
        <dbReference type="SAM" id="Phobius"/>
    </source>
</evidence>
<comment type="caution">
    <text evidence="3">The sequence shown here is derived from an EMBL/GenBank/DDBJ whole genome shotgun (WGS) entry which is preliminary data.</text>
</comment>
<reference evidence="3" key="2">
    <citation type="journal article" date="2021" name="Microbiome">
        <title>Successional dynamics and alternative stable states in a saline activated sludge microbial community over 9 years.</title>
        <authorList>
            <person name="Wang Y."/>
            <person name="Ye J."/>
            <person name="Ju F."/>
            <person name="Liu L."/>
            <person name="Boyd J.A."/>
            <person name="Deng Y."/>
            <person name="Parks D.H."/>
            <person name="Jiang X."/>
            <person name="Yin X."/>
            <person name="Woodcroft B.J."/>
            <person name="Tyson G.W."/>
            <person name="Hugenholtz P."/>
            <person name="Polz M.F."/>
            <person name="Zhang T."/>
        </authorList>
    </citation>
    <scope>NUCLEOTIDE SEQUENCE</scope>
    <source>
        <strain evidence="3">HKST-UBA03</strain>
    </source>
</reference>
<feature type="region of interest" description="Disordered" evidence="1">
    <location>
        <begin position="86"/>
        <end position="115"/>
    </location>
</feature>
<protein>
    <submittedName>
        <fullName evidence="3">YtxH domain-containing protein</fullName>
    </submittedName>
</protein>
<dbReference type="PANTHER" id="PTHR35792:SF1">
    <property type="entry name" value="SLL0268 PROTEIN"/>
    <property type="match status" value="1"/>
</dbReference>
<dbReference type="Proteomes" id="UP000751518">
    <property type="component" value="Unassembled WGS sequence"/>
</dbReference>
<accession>A0A955RRW2</accession>
<keyword evidence="2" id="KW-0472">Membrane</keyword>
<keyword evidence="2" id="KW-0812">Transmembrane</keyword>